<dbReference type="SUPFAM" id="SSF158615">
    <property type="entry name" value="RbcX-like"/>
    <property type="match status" value="1"/>
</dbReference>
<dbReference type="Proteomes" id="UP000612055">
    <property type="component" value="Unassembled WGS sequence"/>
</dbReference>
<evidence type="ECO:0000313" key="3">
    <source>
        <dbReference type="Proteomes" id="UP000612055"/>
    </source>
</evidence>
<dbReference type="EMBL" id="JAEHOE010000085">
    <property type="protein sequence ID" value="KAG2488321.1"/>
    <property type="molecule type" value="Genomic_DNA"/>
</dbReference>
<dbReference type="AlphaFoldDB" id="A0A836BT94"/>
<accession>A0A836BT94</accession>
<feature type="compositionally biased region" description="Low complexity" evidence="1">
    <location>
        <begin position="134"/>
        <end position="169"/>
    </location>
</feature>
<feature type="region of interest" description="Disordered" evidence="1">
    <location>
        <begin position="356"/>
        <end position="438"/>
    </location>
</feature>
<dbReference type="OrthoDB" id="546456at2759"/>
<dbReference type="InterPro" id="IPR038052">
    <property type="entry name" value="Chaperonin_RbcX_sf"/>
</dbReference>
<proteinExistence type="predicted"/>
<comment type="caution">
    <text evidence="2">The sequence shown here is derived from an EMBL/GenBank/DDBJ whole genome shotgun (WGS) entry which is preliminary data.</text>
</comment>
<dbReference type="Gene3D" id="1.10.1200.210">
    <property type="entry name" value="Chaperonin-like RbcX"/>
    <property type="match status" value="1"/>
</dbReference>
<gene>
    <name evidence="2" type="ORF">HYH03_013171</name>
</gene>
<feature type="compositionally biased region" description="Low complexity" evidence="1">
    <location>
        <begin position="360"/>
        <end position="411"/>
    </location>
</feature>
<feature type="region of interest" description="Disordered" evidence="1">
    <location>
        <begin position="213"/>
        <end position="281"/>
    </location>
</feature>
<organism evidence="2 3">
    <name type="scientific">Edaphochlamys debaryana</name>
    <dbReference type="NCBI Taxonomy" id="47281"/>
    <lineage>
        <taxon>Eukaryota</taxon>
        <taxon>Viridiplantae</taxon>
        <taxon>Chlorophyta</taxon>
        <taxon>core chlorophytes</taxon>
        <taxon>Chlorophyceae</taxon>
        <taxon>CS clade</taxon>
        <taxon>Chlamydomonadales</taxon>
        <taxon>Chlamydomonadales incertae sedis</taxon>
        <taxon>Edaphochlamys</taxon>
    </lineage>
</organism>
<reference evidence="2" key="1">
    <citation type="journal article" date="2020" name="bioRxiv">
        <title>Comparative genomics of Chlamydomonas.</title>
        <authorList>
            <person name="Craig R.J."/>
            <person name="Hasan A.R."/>
            <person name="Ness R.W."/>
            <person name="Keightley P.D."/>
        </authorList>
    </citation>
    <scope>NUCLEOTIDE SEQUENCE</scope>
    <source>
        <strain evidence="2">CCAP 11/70</strain>
    </source>
</reference>
<keyword evidence="3" id="KW-1185">Reference proteome</keyword>
<evidence type="ECO:0000313" key="2">
    <source>
        <dbReference type="EMBL" id="KAG2488321.1"/>
    </source>
</evidence>
<protein>
    <submittedName>
        <fullName evidence="2">Uncharacterized protein</fullName>
    </submittedName>
</protein>
<feature type="region of interest" description="Disordered" evidence="1">
    <location>
        <begin position="134"/>
        <end position="199"/>
    </location>
</feature>
<name>A0A836BT94_9CHLO</name>
<feature type="compositionally biased region" description="Low complexity" evidence="1">
    <location>
        <begin position="252"/>
        <end position="274"/>
    </location>
</feature>
<evidence type="ECO:0000256" key="1">
    <source>
        <dbReference type="SAM" id="MobiDB-lite"/>
    </source>
</evidence>
<sequence length="438" mass="45141">MGLLTERAAKTLSYYLLETNQNIHHWVNRFIQEHPIPRDGNWDDVSGDTFLRTLLSMQMEEASPWGRDQLFHNTSVSDVDPRSIAQRIMEIRTELAKEFIQDLQQVAEENKLLQLETLQASLLSTEDAIADGSAAARQAARSTPSSTATSRSGSPSSSGTSSPGASRGGPRLEAVDPTRTKSKSKKSVIPPTAPTPSNWRLRLEVEAQVHADDVPPAGVPSPIAGPIPDTAMTGLVAPMPPAEPAPTPAPSPSASGAGPAPSAPSSSGPGKAAAGPPPLHPEVAELLPVIRSSPSALTPDVASMLASMAVTASGGLHPDIVDALRSAVASGAKLHPEIAELLRLDVTAVAAPLVPPAAPESPRASSMGSTPRSASPSALSRSKPTAVAGSSGPEAAAAPAASAASQVVEAPQPKPAEEEAPNSIEALQNDTCLHSDDE</sequence>
<feature type="compositionally biased region" description="Pro residues" evidence="1">
    <location>
        <begin position="238"/>
        <end position="251"/>
    </location>
</feature>